<feature type="chain" id="PRO_5046811672" description="Secreted protein" evidence="1">
    <location>
        <begin position="34"/>
        <end position="173"/>
    </location>
</feature>
<keyword evidence="3" id="KW-1185">Reference proteome</keyword>
<accession>A0ABN9NY57</accession>
<keyword evidence="1" id="KW-0732">Signal</keyword>
<dbReference type="EMBL" id="OY726395">
    <property type="protein sequence ID" value="CAJ1579448.1"/>
    <property type="molecule type" value="Genomic_DNA"/>
</dbReference>
<protein>
    <recommendedName>
        <fullName evidence="4">Secreted protein</fullName>
    </recommendedName>
</protein>
<proteinExistence type="predicted"/>
<dbReference type="RefSeq" id="WP_316514006.1">
    <property type="nucleotide sequence ID" value="NZ_OY726395.1"/>
</dbReference>
<reference evidence="2 3" key="1">
    <citation type="submission" date="2023-08" db="EMBL/GenBank/DDBJ databases">
        <authorList>
            <person name="Folkvardsen B D."/>
            <person name="Norman A."/>
        </authorList>
    </citation>
    <scope>NUCLEOTIDE SEQUENCE [LARGE SCALE GENOMIC DNA]</scope>
    <source>
        <strain evidence="2 3">Mu0050</strain>
    </source>
</reference>
<organism evidence="2 3">
    <name type="scientific">[Mycobacterium] wendilense</name>
    <dbReference type="NCBI Taxonomy" id="3064284"/>
    <lineage>
        <taxon>Bacteria</taxon>
        <taxon>Bacillati</taxon>
        <taxon>Actinomycetota</taxon>
        <taxon>Actinomycetes</taxon>
        <taxon>Mycobacteriales</taxon>
        <taxon>Mycobacteriaceae</taxon>
        <taxon>Mycolicibacter</taxon>
    </lineage>
</organism>
<sequence>MRSSRESSRGARRLAALVGAVVAAVAVAPHATAEPEPEPWPTLRYFDHADVAPWTFPGVDGVWFLAPTGQNCGIWGRGSFACSGHIPGAPPGTQAVGWVTGDRAMHYDWTVPFRMPPTRAHAPLPSRTVVEHQGTTCAVTGEAQTYCERGPLKFMLSAEGTWLTPPWMDLSRR</sequence>
<evidence type="ECO:0000313" key="2">
    <source>
        <dbReference type="EMBL" id="CAJ1579448.1"/>
    </source>
</evidence>
<evidence type="ECO:0008006" key="4">
    <source>
        <dbReference type="Google" id="ProtNLM"/>
    </source>
</evidence>
<gene>
    <name evidence="2" type="ORF">MU0050_000513</name>
</gene>
<name>A0ABN9NY57_9MYCO</name>
<dbReference type="Proteomes" id="UP001190466">
    <property type="component" value="Chromosome"/>
</dbReference>
<evidence type="ECO:0000313" key="3">
    <source>
        <dbReference type="Proteomes" id="UP001190466"/>
    </source>
</evidence>
<feature type="signal peptide" evidence="1">
    <location>
        <begin position="1"/>
        <end position="33"/>
    </location>
</feature>
<evidence type="ECO:0000256" key="1">
    <source>
        <dbReference type="SAM" id="SignalP"/>
    </source>
</evidence>